<organism evidence="10">
    <name type="scientific">Blastocystis hominis</name>
    <dbReference type="NCBI Taxonomy" id="12968"/>
    <lineage>
        <taxon>Eukaryota</taxon>
        <taxon>Sar</taxon>
        <taxon>Stramenopiles</taxon>
        <taxon>Bigyra</taxon>
        <taxon>Opalozoa</taxon>
        <taxon>Opalinata</taxon>
        <taxon>Blastocystidae</taxon>
        <taxon>Blastocystis</taxon>
    </lineage>
</organism>
<dbReference type="OMA" id="MSKHYDY"/>
<dbReference type="AlphaFoldDB" id="D8LUQ5"/>
<keyword evidence="6" id="KW-1015">Disulfide bond</keyword>
<keyword evidence="4" id="KW-0274">FAD</keyword>
<dbReference type="InParanoid" id="D8LUQ5"/>
<dbReference type="PRINTS" id="PR00368">
    <property type="entry name" value="FADPNR"/>
</dbReference>
<evidence type="ECO:0000256" key="4">
    <source>
        <dbReference type="ARBA" id="ARBA00022827"/>
    </source>
</evidence>
<name>D8LUQ5_BLAHO</name>
<evidence type="ECO:0000256" key="1">
    <source>
        <dbReference type="ARBA" id="ARBA00001974"/>
    </source>
</evidence>
<dbReference type="Proteomes" id="UP000008312">
    <property type="component" value="Unassembled WGS sequence"/>
</dbReference>
<evidence type="ECO:0000256" key="7">
    <source>
        <dbReference type="ARBA" id="ARBA00023284"/>
    </source>
</evidence>
<feature type="domain" description="Pyridine nucleotide-disulphide oxidoreductase dimerisation" evidence="8">
    <location>
        <begin position="291"/>
        <end position="399"/>
    </location>
</feature>
<reference evidence="10" key="1">
    <citation type="submission" date="2010-02" db="EMBL/GenBank/DDBJ databases">
        <title>Sequencing and annotation of the Blastocystis hominis genome.</title>
        <authorList>
            <person name="Wincker P."/>
        </authorList>
    </citation>
    <scope>NUCLEOTIDE SEQUENCE</scope>
    <source>
        <strain evidence="10">Singapore isolate B</strain>
    </source>
</reference>
<gene>
    <name evidence="10" type="ORF">GSBLH_T00000012001</name>
</gene>
<evidence type="ECO:0000259" key="8">
    <source>
        <dbReference type="Pfam" id="PF02852"/>
    </source>
</evidence>
<dbReference type="GO" id="GO:0050660">
    <property type="term" value="F:flavin adenine dinucleotide binding"/>
    <property type="evidence" value="ECO:0007669"/>
    <property type="project" value="InterPro"/>
</dbReference>
<dbReference type="Pfam" id="PF02852">
    <property type="entry name" value="Pyr_redox_dim"/>
    <property type="match status" value="1"/>
</dbReference>
<evidence type="ECO:0000256" key="2">
    <source>
        <dbReference type="ARBA" id="ARBA00007532"/>
    </source>
</evidence>
<evidence type="ECO:0000256" key="3">
    <source>
        <dbReference type="ARBA" id="ARBA00022630"/>
    </source>
</evidence>
<dbReference type="SUPFAM" id="SSF51905">
    <property type="entry name" value="FAD/NAD(P)-binding domain"/>
    <property type="match status" value="1"/>
</dbReference>
<dbReference type="GeneID" id="24917335"/>
<comment type="cofactor">
    <cofactor evidence="1">
        <name>FAD</name>
        <dbReference type="ChEBI" id="CHEBI:57692"/>
    </cofactor>
</comment>
<dbReference type="InterPro" id="IPR036188">
    <property type="entry name" value="FAD/NAD-bd_sf"/>
</dbReference>
<keyword evidence="11" id="KW-1185">Reference proteome</keyword>
<dbReference type="PANTHER" id="PTHR42737">
    <property type="entry name" value="GLUTATHIONE REDUCTASE"/>
    <property type="match status" value="1"/>
</dbReference>
<evidence type="ECO:0000259" key="9">
    <source>
        <dbReference type="Pfam" id="PF07992"/>
    </source>
</evidence>
<proteinExistence type="inferred from homology"/>
<protein>
    <submittedName>
        <fullName evidence="10">Glutathione reductase</fullName>
    </submittedName>
</protein>
<evidence type="ECO:0000313" key="11">
    <source>
        <dbReference type="Proteomes" id="UP000008312"/>
    </source>
</evidence>
<dbReference type="SUPFAM" id="SSF55424">
    <property type="entry name" value="FAD/NAD-linked reductases, dimerisation (C-terminal) domain"/>
    <property type="match status" value="1"/>
</dbReference>
<dbReference type="GO" id="GO:0006749">
    <property type="term" value="P:glutathione metabolic process"/>
    <property type="evidence" value="ECO:0007669"/>
    <property type="project" value="TreeGrafter"/>
</dbReference>
<dbReference type="Gene3D" id="3.30.390.30">
    <property type="match status" value="1"/>
</dbReference>
<evidence type="ECO:0000313" key="10">
    <source>
        <dbReference type="EMBL" id="CBK19544.2"/>
    </source>
</evidence>
<dbReference type="InterPro" id="IPR046952">
    <property type="entry name" value="GSHR/TRXR-like"/>
</dbReference>
<dbReference type="RefSeq" id="XP_012893592.1">
    <property type="nucleotide sequence ID" value="XM_013038138.1"/>
</dbReference>
<evidence type="ECO:0000256" key="6">
    <source>
        <dbReference type="ARBA" id="ARBA00023157"/>
    </source>
</evidence>
<keyword evidence="7" id="KW-0676">Redox-active center</keyword>
<dbReference type="GO" id="GO:0005829">
    <property type="term" value="C:cytosol"/>
    <property type="evidence" value="ECO:0007669"/>
    <property type="project" value="TreeGrafter"/>
</dbReference>
<dbReference type="InterPro" id="IPR023753">
    <property type="entry name" value="FAD/NAD-binding_dom"/>
</dbReference>
<dbReference type="GO" id="GO:0005739">
    <property type="term" value="C:mitochondrion"/>
    <property type="evidence" value="ECO:0007669"/>
    <property type="project" value="TreeGrafter"/>
</dbReference>
<accession>D8LUQ5</accession>
<dbReference type="Gene3D" id="3.50.50.60">
    <property type="entry name" value="FAD/NAD(P)-binding domain"/>
    <property type="match status" value="2"/>
</dbReference>
<sequence>MPKKVMFNASSLREMIKLANSYGFTTTETFDWSILKKKRDEMVTRLNGKHHAALDKFKVDFYTGFGHFVGPHQVQIDDGIVLESEMILIATGGKPMIPDFPGKEYCGTSDTFWDLEKAPTRSLVVGGGYIAVEMAGILETLGSETYLACRYDTPLRTYDPFIIDILMEEMRKRGVTICDHSVVDHVTKKENGKLDCYFKNGNCVNDIDFLLMAAGRVPLIDGLGLDICGVEVKNGIIVVDEREQTSAPGIYCLGDDIGKVDLTPVAIQAGRRLADRLFGGCPDSLMDYQNVPSVVFSHPAIGTVGLTEPKAREIYGEDVKTYQTTFVNSLYALSDEKHKTGMKIVCQKSTLKVLGVHLIGDNVDEMLQGFAVAVKMGATKKDLDACVAIHPTAAEEVVTFAPWGQYN</sequence>
<dbReference type="InterPro" id="IPR016156">
    <property type="entry name" value="FAD/NAD-linked_Rdtase_dimer_sf"/>
</dbReference>
<keyword evidence="3" id="KW-0285">Flavoprotein</keyword>
<keyword evidence="5" id="KW-0560">Oxidoreductase</keyword>
<evidence type="ECO:0000256" key="5">
    <source>
        <dbReference type="ARBA" id="ARBA00023002"/>
    </source>
</evidence>
<dbReference type="InterPro" id="IPR004099">
    <property type="entry name" value="Pyr_nucl-diS_OxRdtase_dimer"/>
</dbReference>
<dbReference type="PRINTS" id="PR00411">
    <property type="entry name" value="PNDRDTASEI"/>
</dbReference>
<dbReference type="GO" id="GO:0034599">
    <property type="term" value="P:cellular response to oxidative stress"/>
    <property type="evidence" value="ECO:0007669"/>
    <property type="project" value="TreeGrafter"/>
</dbReference>
<dbReference type="PANTHER" id="PTHR42737:SF2">
    <property type="entry name" value="GLUTATHIONE REDUCTASE"/>
    <property type="match status" value="1"/>
</dbReference>
<dbReference type="EMBL" id="FN668638">
    <property type="protein sequence ID" value="CBK19544.2"/>
    <property type="molecule type" value="Genomic_DNA"/>
</dbReference>
<dbReference type="OrthoDB" id="5956163at2759"/>
<comment type="similarity">
    <text evidence="2">Belongs to the class-I pyridine nucleotide-disulfide oxidoreductase family.</text>
</comment>
<dbReference type="Pfam" id="PF07992">
    <property type="entry name" value="Pyr_redox_2"/>
    <property type="match status" value="1"/>
</dbReference>
<dbReference type="GO" id="GO:0004362">
    <property type="term" value="F:glutathione-disulfide reductase (NADPH) activity"/>
    <property type="evidence" value="ECO:0007669"/>
    <property type="project" value="TreeGrafter"/>
</dbReference>
<dbReference type="GO" id="GO:0045454">
    <property type="term" value="P:cell redox homeostasis"/>
    <property type="evidence" value="ECO:0007669"/>
    <property type="project" value="InterPro"/>
</dbReference>
<feature type="domain" description="FAD/NAD(P)-binding" evidence="9">
    <location>
        <begin position="12"/>
        <end position="270"/>
    </location>
</feature>